<feature type="transmembrane region" description="Helical" evidence="9">
    <location>
        <begin position="259"/>
        <end position="281"/>
    </location>
</feature>
<dbReference type="GO" id="GO:0005886">
    <property type="term" value="C:plasma membrane"/>
    <property type="evidence" value="ECO:0007669"/>
    <property type="project" value="UniProtKB-SubCell"/>
</dbReference>
<evidence type="ECO:0000256" key="3">
    <source>
        <dbReference type="ARBA" id="ARBA00022448"/>
    </source>
</evidence>
<sequence>MSYINALTDPEFNTPGRSKGLFDVFHHRHLLGLLVRKGIATRYYGSALGWIWSYVRPAAQFLMYDFIFGTVFQAHRDIPNFSIYLFSGIITINLFSEALRNTTDSITGNASLVKKIYLPRELFPVSAIGVAFVHFLPQAVILLIVCIFLGWTITWMQLLALVLGIFIVLVFALGLGLFFGSINVAQRDARNIVDLILMFATWLSPVLYQWTMLKAHLSPLALKIYMINPVTVTVELFHNVFWAAVPTDGRPLPERPSHLMLNALIGLVIALVTLLIGQLTFRKLEGNFAQHL</sequence>
<feature type="domain" description="ABC transmembrane type-2" evidence="10">
    <location>
        <begin position="48"/>
        <end position="284"/>
    </location>
</feature>
<dbReference type="PANTHER" id="PTHR30413:SF8">
    <property type="entry name" value="TRANSPORT PERMEASE PROTEIN"/>
    <property type="match status" value="1"/>
</dbReference>
<organism evidence="11 12">
    <name type="scientific">Leucobacter viscericola</name>
    <dbReference type="NCBI Taxonomy" id="2714935"/>
    <lineage>
        <taxon>Bacteria</taxon>
        <taxon>Bacillati</taxon>
        <taxon>Actinomycetota</taxon>
        <taxon>Actinomycetes</taxon>
        <taxon>Micrococcales</taxon>
        <taxon>Microbacteriaceae</taxon>
        <taxon>Leucobacter</taxon>
    </lineage>
</organism>
<evidence type="ECO:0000256" key="2">
    <source>
        <dbReference type="ARBA" id="ARBA00007783"/>
    </source>
</evidence>
<dbReference type="GO" id="GO:0015920">
    <property type="term" value="P:lipopolysaccharide transport"/>
    <property type="evidence" value="ECO:0007669"/>
    <property type="project" value="TreeGrafter"/>
</dbReference>
<dbReference type="EMBL" id="CP049863">
    <property type="protein sequence ID" value="QIK63015.1"/>
    <property type="molecule type" value="Genomic_DNA"/>
</dbReference>
<evidence type="ECO:0000256" key="9">
    <source>
        <dbReference type="RuleBase" id="RU361157"/>
    </source>
</evidence>
<keyword evidence="4 9" id="KW-1003">Cell membrane</keyword>
<evidence type="ECO:0000256" key="6">
    <source>
        <dbReference type="ARBA" id="ARBA00022692"/>
    </source>
</evidence>
<keyword evidence="5" id="KW-0997">Cell inner membrane</keyword>
<feature type="transmembrane region" description="Helical" evidence="9">
    <location>
        <begin position="122"/>
        <end position="151"/>
    </location>
</feature>
<dbReference type="Pfam" id="PF01061">
    <property type="entry name" value="ABC2_membrane"/>
    <property type="match status" value="1"/>
</dbReference>
<evidence type="ECO:0000259" key="10">
    <source>
        <dbReference type="PROSITE" id="PS51012"/>
    </source>
</evidence>
<comment type="similarity">
    <text evidence="2 9">Belongs to the ABC-2 integral membrane protein family.</text>
</comment>
<gene>
    <name evidence="11" type="ORF">G7068_07260</name>
</gene>
<evidence type="ECO:0000256" key="7">
    <source>
        <dbReference type="ARBA" id="ARBA00022989"/>
    </source>
</evidence>
<keyword evidence="12" id="KW-1185">Reference proteome</keyword>
<protein>
    <recommendedName>
        <fullName evidence="9">Transport permease protein</fullName>
    </recommendedName>
</protein>
<reference evidence="11 12" key="1">
    <citation type="submission" date="2020-03" db="EMBL/GenBank/DDBJ databases">
        <title>Leucobacter sp. nov., isolated from beetles.</title>
        <authorList>
            <person name="Hyun D.-W."/>
            <person name="Bae J.-W."/>
        </authorList>
    </citation>
    <scope>NUCLEOTIDE SEQUENCE [LARGE SCALE GENOMIC DNA]</scope>
    <source>
        <strain evidence="11 12">HDW9C</strain>
    </source>
</reference>
<dbReference type="Proteomes" id="UP000502677">
    <property type="component" value="Chromosome"/>
</dbReference>
<proteinExistence type="inferred from homology"/>
<keyword evidence="6 9" id="KW-0812">Transmembrane</keyword>
<feature type="transmembrane region" description="Helical" evidence="9">
    <location>
        <begin position="192"/>
        <end position="210"/>
    </location>
</feature>
<keyword evidence="7 9" id="KW-1133">Transmembrane helix</keyword>
<evidence type="ECO:0000256" key="4">
    <source>
        <dbReference type="ARBA" id="ARBA00022475"/>
    </source>
</evidence>
<evidence type="ECO:0000313" key="12">
    <source>
        <dbReference type="Proteomes" id="UP000502677"/>
    </source>
</evidence>
<dbReference type="InterPro" id="IPR047817">
    <property type="entry name" value="ABC2_TM_bact-type"/>
</dbReference>
<accession>A0A6G7XEM8</accession>
<name>A0A6G7XEM8_9MICO</name>
<evidence type="ECO:0000256" key="5">
    <source>
        <dbReference type="ARBA" id="ARBA00022519"/>
    </source>
</evidence>
<evidence type="ECO:0000256" key="1">
    <source>
        <dbReference type="ARBA" id="ARBA00004429"/>
    </source>
</evidence>
<keyword evidence="3 9" id="KW-0813">Transport</keyword>
<comment type="caution">
    <text evidence="9">Lacks conserved residue(s) required for the propagation of feature annotation.</text>
</comment>
<evidence type="ECO:0000256" key="8">
    <source>
        <dbReference type="ARBA" id="ARBA00023136"/>
    </source>
</evidence>
<keyword evidence="8 9" id="KW-0472">Membrane</keyword>
<dbReference type="KEGG" id="lvi:G7068_07260"/>
<dbReference type="AlphaFoldDB" id="A0A6G7XEM8"/>
<dbReference type="InterPro" id="IPR013525">
    <property type="entry name" value="ABC2_TM"/>
</dbReference>
<dbReference type="GO" id="GO:0140359">
    <property type="term" value="F:ABC-type transporter activity"/>
    <property type="evidence" value="ECO:0007669"/>
    <property type="project" value="InterPro"/>
</dbReference>
<feature type="transmembrane region" description="Helical" evidence="9">
    <location>
        <begin position="157"/>
        <end position="180"/>
    </location>
</feature>
<evidence type="ECO:0000313" key="11">
    <source>
        <dbReference type="EMBL" id="QIK63015.1"/>
    </source>
</evidence>
<dbReference type="PANTHER" id="PTHR30413">
    <property type="entry name" value="INNER MEMBRANE TRANSPORT PERMEASE"/>
    <property type="match status" value="1"/>
</dbReference>
<dbReference type="PROSITE" id="PS51012">
    <property type="entry name" value="ABC_TM2"/>
    <property type="match status" value="1"/>
</dbReference>
<comment type="subcellular location">
    <subcellularLocation>
        <location evidence="1">Cell inner membrane</location>
        <topology evidence="1">Multi-pass membrane protein</topology>
    </subcellularLocation>
    <subcellularLocation>
        <location evidence="9">Cell membrane</location>
        <topology evidence="9">Multi-pass membrane protein</topology>
    </subcellularLocation>
</comment>